<evidence type="ECO:0008006" key="4">
    <source>
        <dbReference type="Google" id="ProtNLM"/>
    </source>
</evidence>
<evidence type="ECO:0000313" key="3">
    <source>
        <dbReference type="Proteomes" id="UP001066276"/>
    </source>
</evidence>
<comment type="caution">
    <text evidence="2">The sequence shown here is derived from an EMBL/GenBank/DDBJ whole genome shotgun (WGS) entry which is preliminary data.</text>
</comment>
<accession>A0AAV7PW74</accession>
<organism evidence="2 3">
    <name type="scientific">Pleurodeles waltl</name>
    <name type="common">Iberian ribbed newt</name>
    <dbReference type="NCBI Taxonomy" id="8319"/>
    <lineage>
        <taxon>Eukaryota</taxon>
        <taxon>Metazoa</taxon>
        <taxon>Chordata</taxon>
        <taxon>Craniata</taxon>
        <taxon>Vertebrata</taxon>
        <taxon>Euteleostomi</taxon>
        <taxon>Amphibia</taxon>
        <taxon>Batrachia</taxon>
        <taxon>Caudata</taxon>
        <taxon>Salamandroidea</taxon>
        <taxon>Salamandridae</taxon>
        <taxon>Pleurodelinae</taxon>
        <taxon>Pleurodeles</taxon>
    </lineage>
</organism>
<protein>
    <recommendedName>
        <fullName evidence="4">Secreted protein</fullName>
    </recommendedName>
</protein>
<proteinExistence type="predicted"/>
<dbReference type="Proteomes" id="UP001066276">
    <property type="component" value="Chromosome 7"/>
</dbReference>
<keyword evidence="1" id="KW-0732">Signal</keyword>
<dbReference type="AlphaFoldDB" id="A0AAV7PW74"/>
<dbReference type="EMBL" id="JANPWB010000011">
    <property type="protein sequence ID" value="KAJ1131454.1"/>
    <property type="molecule type" value="Genomic_DNA"/>
</dbReference>
<sequence length="106" mass="11959">MLWLLAVWSVFTPDLYSETFLGLLWSFRKLCLPSHLAVRYVTYCSLASFEGWRRTLCVPLWSPWLCAAHGGPVQTRCVMKARVARGNHHIVLITDGPSAVRANVGE</sequence>
<keyword evidence="3" id="KW-1185">Reference proteome</keyword>
<reference evidence="2" key="1">
    <citation type="journal article" date="2022" name="bioRxiv">
        <title>Sequencing and chromosome-scale assembly of the giantPleurodeles waltlgenome.</title>
        <authorList>
            <person name="Brown T."/>
            <person name="Elewa A."/>
            <person name="Iarovenko S."/>
            <person name="Subramanian E."/>
            <person name="Araus A.J."/>
            <person name="Petzold A."/>
            <person name="Susuki M."/>
            <person name="Suzuki K.-i.T."/>
            <person name="Hayashi T."/>
            <person name="Toyoda A."/>
            <person name="Oliveira C."/>
            <person name="Osipova E."/>
            <person name="Leigh N.D."/>
            <person name="Simon A."/>
            <person name="Yun M.H."/>
        </authorList>
    </citation>
    <scope>NUCLEOTIDE SEQUENCE</scope>
    <source>
        <strain evidence="2">20211129_DDA</strain>
        <tissue evidence="2">Liver</tissue>
    </source>
</reference>
<name>A0AAV7PW74_PLEWA</name>
<feature type="chain" id="PRO_5043574683" description="Secreted protein" evidence="1">
    <location>
        <begin position="18"/>
        <end position="106"/>
    </location>
</feature>
<feature type="signal peptide" evidence="1">
    <location>
        <begin position="1"/>
        <end position="17"/>
    </location>
</feature>
<gene>
    <name evidence="2" type="ORF">NDU88_009791</name>
</gene>
<evidence type="ECO:0000256" key="1">
    <source>
        <dbReference type="SAM" id="SignalP"/>
    </source>
</evidence>
<evidence type="ECO:0000313" key="2">
    <source>
        <dbReference type="EMBL" id="KAJ1131454.1"/>
    </source>
</evidence>